<gene>
    <name evidence="1" type="ORF">PDE001_LOCUS7203</name>
</gene>
<dbReference type="EMBL" id="CANTFM010001445">
    <property type="protein sequence ID" value="CAI5739456.1"/>
    <property type="molecule type" value="Genomic_DNA"/>
</dbReference>
<reference evidence="1" key="1">
    <citation type="submission" date="2022-12" db="EMBL/GenBank/DDBJ databases">
        <authorList>
            <person name="Webb A."/>
        </authorList>
    </citation>
    <scope>NUCLEOTIDE SEQUENCE</scope>
    <source>
        <strain evidence="1">Pd1</strain>
    </source>
</reference>
<keyword evidence="2" id="KW-1185">Reference proteome</keyword>
<sequence>MRLQARKVCWPSSAATSDELVFALLDEEKELQYAATDKVLDEGGISRIYHPQISELVFQNDKNGVSFQHMTGSLWQMSYKLYVTV</sequence>
<protein>
    <submittedName>
        <fullName evidence="1">Uncharacterized protein</fullName>
    </submittedName>
</protein>
<evidence type="ECO:0000313" key="2">
    <source>
        <dbReference type="Proteomes" id="UP001162029"/>
    </source>
</evidence>
<dbReference type="AlphaFoldDB" id="A0AAV0UR92"/>
<proteinExistence type="predicted"/>
<accession>A0AAV0UR92</accession>
<dbReference type="Proteomes" id="UP001162029">
    <property type="component" value="Unassembled WGS sequence"/>
</dbReference>
<name>A0AAV0UR92_9STRA</name>
<comment type="caution">
    <text evidence="1">The sequence shown here is derived from an EMBL/GenBank/DDBJ whole genome shotgun (WGS) entry which is preliminary data.</text>
</comment>
<evidence type="ECO:0000313" key="1">
    <source>
        <dbReference type="EMBL" id="CAI5739456.1"/>
    </source>
</evidence>
<organism evidence="1 2">
    <name type="scientific">Peronospora destructor</name>
    <dbReference type="NCBI Taxonomy" id="86335"/>
    <lineage>
        <taxon>Eukaryota</taxon>
        <taxon>Sar</taxon>
        <taxon>Stramenopiles</taxon>
        <taxon>Oomycota</taxon>
        <taxon>Peronosporomycetes</taxon>
        <taxon>Peronosporales</taxon>
        <taxon>Peronosporaceae</taxon>
        <taxon>Peronospora</taxon>
    </lineage>
</organism>